<evidence type="ECO:0008006" key="3">
    <source>
        <dbReference type="Google" id="ProtNLM"/>
    </source>
</evidence>
<evidence type="ECO:0000313" key="2">
    <source>
        <dbReference type="Proteomes" id="UP000218334"/>
    </source>
</evidence>
<sequence>MSIVLRHNAASLQFNDAGLHAASTLYGNMVSAYGHMPIDQIYLLSPMSSTSPIQSSFPMELIEEILDHVECLPDTQSHSSEGHKGWRVATLASCSLACRAWLPRSRYHLFGSVHVTPQNYASFLQLVASPFCTFIESIHKLSLSDRDRTFDISGREVRELEEKEFWIHKALPNFALSMFPNIRMLMIYYARFDYMSEVDFSETLIHLSIPTTITHLALDRCIFFDSNQLIRTLASFNSLESVFLKGLSLKRDSPHEDTNLSLIAQLELPMSLSSLMVDTGIGFDGRSVGWMAKIISMVGASLEFLSITSSKSLLGADRLLDELYDAIDFDYNPNLQSITFDYLCHYQSVGPKSTGHIPLVLRKITSSSVREVILTLADNHSSLDTLYAIDWASISEVLSEKNYSSLERFFVLRVNSRQLDEAVDITMDGMKGLTEKNPSVEGFIHTDGIPACQDEFLLP</sequence>
<organism evidence="1 2">
    <name type="scientific">Armillaria solidipes</name>
    <dbReference type="NCBI Taxonomy" id="1076256"/>
    <lineage>
        <taxon>Eukaryota</taxon>
        <taxon>Fungi</taxon>
        <taxon>Dikarya</taxon>
        <taxon>Basidiomycota</taxon>
        <taxon>Agaricomycotina</taxon>
        <taxon>Agaricomycetes</taxon>
        <taxon>Agaricomycetidae</taxon>
        <taxon>Agaricales</taxon>
        <taxon>Marasmiineae</taxon>
        <taxon>Physalacriaceae</taxon>
        <taxon>Armillaria</taxon>
    </lineage>
</organism>
<evidence type="ECO:0000313" key="1">
    <source>
        <dbReference type="EMBL" id="PBK61430.1"/>
    </source>
</evidence>
<dbReference type="Proteomes" id="UP000218334">
    <property type="component" value="Unassembled WGS sequence"/>
</dbReference>
<reference evidence="2" key="1">
    <citation type="journal article" date="2017" name="Nat. Ecol. Evol.">
        <title>Genome expansion and lineage-specific genetic innovations in the forest pathogenic fungi Armillaria.</title>
        <authorList>
            <person name="Sipos G."/>
            <person name="Prasanna A.N."/>
            <person name="Walter M.C."/>
            <person name="O'Connor E."/>
            <person name="Balint B."/>
            <person name="Krizsan K."/>
            <person name="Kiss B."/>
            <person name="Hess J."/>
            <person name="Varga T."/>
            <person name="Slot J."/>
            <person name="Riley R."/>
            <person name="Boka B."/>
            <person name="Rigling D."/>
            <person name="Barry K."/>
            <person name="Lee J."/>
            <person name="Mihaltcheva S."/>
            <person name="LaButti K."/>
            <person name="Lipzen A."/>
            <person name="Waldron R."/>
            <person name="Moloney N.M."/>
            <person name="Sperisen C."/>
            <person name="Kredics L."/>
            <person name="Vagvoelgyi C."/>
            <person name="Patrignani A."/>
            <person name="Fitzpatrick D."/>
            <person name="Nagy I."/>
            <person name="Doyle S."/>
            <person name="Anderson J.B."/>
            <person name="Grigoriev I.V."/>
            <person name="Gueldener U."/>
            <person name="Muensterkoetter M."/>
            <person name="Nagy L.G."/>
        </authorList>
    </citation>
    <scope>NUCLEOTIDE SEQUENCE [LARGE SCALE GENOMIC DNA]</scope>
    <source>
        <strain evidence="2">28-4</strain>
    </source>
</reference>
<gene>
    <name evidence="1" type="ORF">ARMSODRAFT_1008794</name>
</gene>
<dbReference type="EMBL" id="KZ293476">
    <property type="protein sequence ID" value="PBK61430.1"/>
    <property type="molecule type" value="Genomic_DNA"/>
</dbReference>
<proteinExistence type="predicted"/>
<protein>
    <recommendedName>
        <fullName evidence="3">F-box domain-containing protein</fullName>
    </recommendedName>
</protein>
<name>A0A2H3AV47_9AGAR</name>
<keyword evidence="2" id="KW-1185">Reference proteome</keyword>
<accession>A0A2H3AV47</accession>
<dbReference type="AlphaFoldDB" id="A0A2H3AV47"/>
<dbReference type="SUPFAM" id="SSF52047">
    <property type="entry name" value="RNI-like"/>
    <property type="match status" value="1"/>
</dbReference>